<comment type="caution">
    <text evidence="2">The sequence shown here is derived from an EMBL/GenBank/DDBJ whole genome shotgun (WGS) entry which is preliminary data.</text>
</comment>
<sequence length="150" mass="15676">MSSSTIFPSMPLYVVPDSSNRNPPGSNEHNGHNDSPEASDQSGASVAPLVFEGNNSGDAFDATEELGPVEYSSNVSSSYHTEEGDQLQLSASPITPVQSPLAETTIEECDAIVDAPSNESGEETNLPNETSDTFPSSVAAPDSATIVRMI</sequence>
<dbReference type="EMBL" id="JBBPBN010000007">
    <property type="protein sequence ID" value="KAK9034205.1"/>
    <property type="molecule type" value="Genomic_DNA"/>
</dbReference>
<feature type="region of interest" description="Disordered" evidence="1">
    <location>
        <begin position="114"/>
        <end position="138"/>
    </location>
</feature>
<protein>
    <submittedName>
        <fullName evidence="2">Uncharacterized protein</fullName>
    </submittedName>
</protein>
<organism evidence="2 3">
    <name type="scientific">Hibiscus sabdariffa</name>
    <name type="common">roselle</name>
    <dbReference type="NCBI Taxonomy" id="183260"/>
    <lineage>
        <taxon>Eukaryota</taxon>
        <taxon>Viridiplantae</taxon>
        <taxon>Streptophyta</taxon>
        <taxon>Embryophyta</taxon>
        <taxon>Tracheophyta</taxon>
        <taxon>Spermatophyta</taxon>
        <taxon>Magnoliopsida</taxon>
        <taxon>eudicotyledons</taxon>
        <taxon>Gunneridae</taxon>
        <taxon>Pentapetalae</taxon>
        <taxon>rosids</taxon>
        <taxon>malvids</taxon>
        <taxon>Malvales</taxon>
        <taxon>Malvaceae</taxon>
        <taxon>Malvoideae</taxon>
        <taxon>Hibiscus</taxon>
    </lineage>
</organism>
<evidence type="ECO:0000313" key="2">
    <source>
        <dbReference type="EMBL" id="KAK9034205.1"/>
    </source>
</evidence>
<dbReference type="Proteomes" id="UP001396334">
    <property type="component" value="Unassembled WGS sequence"/>
</dbReference>
<gene>
    <name evidence="2" type="ORF">V6N11_050379</name>
</gene>
<evidence type="ECO:0000256" key="1">
    <source>
        <dbReference type="SAM" id="MobiDB-lite"/>
    </source>
</evidence>
<proteinExistence type="predicted"/>
<evidence type="ECO:0000313" key="3">
    <source>
        <dbReference type="Proteomes" id="UP001396334"/>
    </source>
</evidence>
<feature type="compositionally biased region" description="Polar residues" evidence="1">
    <location>
        <begin position="117"/>
        <end position="136"/>
    </location>
</feature>
<reference evidence="2 3" key="1">
    <citation type="journal article" date="2024" name="G3 (Bethesda)">
        <title>Genome assembly of Hibiscus sabdariffa L. provides insights into metabolisms of medicinal natural products.</title>
        <authorList>
            <person name="Kim T."/>
        </authorList>
    </citation>
    <scope>NUCLEOTIDE SEQUENCE [LARGE SCALE GENOMIC DNA]</scope>
    <source>
        <strain evidence="2">TK-2024</strain>
        <tissue evidence="2">Old leaves</tissue>
    </source>
</reference>
<name>A0ABR2TAA3_9ROSI</name>
<feature type="compositionally biased region" description="Polar residues" evidence="1">
    <location>
        <begin position="17"/>
        <end position="28"/>
    </location>
</feature>
<feature type="region of interest" description="Disordered" evidence="1">
    <location>
        <begin position="1"/>
        <end position="91"/>
    </location>
</feature>
<accession>A0ABR2TAA3</accession>
<keyword evidence="3" id="KW-1185">Reference proteome</keyword>